<feature type="region of interest" description="Disordered" evidence="1">
    <location>
        <begin position="229"/>
        <end position="248"/>
    </location>
</feature>
<gene>
    <name evidence="3" type="primary">yqfD</name>
    <name evidence="3" type="ORF">NP439_15070</name>
</gene>
<accession>A0ABY5JM44</accession>
<keyword evidence="2" id="KW-0812">Transmembrane</keyword>
<dbReference type="NCBIfam" id="TIGR02876">
    <property type="entry name" value="spore_yqfD"/>
    <property type="match status" value="1"/>
</dbReference>
<dbReference type="EMBL" id="CP101914">
    <property type="protein sequence ID" value="UUI01370.1"/>
    <property type="molecule type" value="Genomic_DNA"/>
</dbReference>
<keyword evidence="2" id="KW-0472">Membrane</keyword>
<feature type="compositionally biased region" description="Acidic residues" evidence="1">
    <location>
        <begin position="233"/>
        <end position="243"/>
    </location>
</feature>
<protein>
    <submittedName>
        <fullName evidence="3">Sporulation protein YqfD</fullName>
    </submittedName>
</protein>
<keyword evidence="4" id="KW-1185">Reference proteome</keyword>
<keyword evidence="2" id="KW-1133">Transmembrane helix</keyword>
<organism evidence="3 4">
    <name type="scientific">Oceanobacillus jeddahense</name>
    <dbReference type="NCBI Taxonomy" id="1462527"/>
    <lineage>
        <taxon>Bacteria</taxon>
        <taxon>Bacillati</taxon>
        <taxon>Bacillota</taxon>
        <taxon>Bacilli</taxon>
        <taxon>Bacillales</taxon>
        <taxon>Bacillaceae</taxon>
        <taxon>Oceanobacillus</taxon>
    </lineage>
</organism>
<evidence type="ECO:0000313" key="4">
    <source>
        <dbReference type="Proteomes" id="UP001059773"/>
    </source>
</evidence>
<evidence type="ECO:0000256" key="1">
    <source>
        <dbReference type="SAM" id="MobiDB-lite"/>
    </source>
</evidence>
<dbReference type="PIRSF" id="PIRSF029895">
    <property type="entry name" value="SpoIV"/>
    <property type="match status" value="1"/>
</dbReference>
<dbReference type="InterPro" id="IPR010690">
    <property type="entry name" value="YqfD"/>
</dbReference>
<dbReference type="Proteomes" id="UP001059773">
    <property type="component" value="Chromosome"/>
</dbReference>
<evidence type="ECO:0000313" key="3">
    <source>
        <dbReference type="EMBL" id="UUI01370.1"/>
    </source>
</evidence>
<name>A0ABY5JM44_9BACI</name>
<dbReference type="RefSeq" id="WP_040980634.1">
    <property type="nucleotide sequence ID" value="NZ_CABKTI010000002.1"/>
</dbReference>
<feature type="transmembrane region" description="Helical" evidence="2">
    <location>
        <begin position="90"/>
        <end position="110"/>
    </location>
</feature>
<evidence type="ECO:0000256" key="2">
    <source>
        <dbReference type="SAM" id="Phobius"/>
    </source>
</evidence>
<proteinExistence type="predicted"/>
<sequence>MKKQNPPSIRAYVTVRVKGVRPELFLQKCASQGIRIWDVKKVEEECCQATIMYKDLGALRKIRRDSLYKVSFMDSKGFPFFLSRLSRKKYLLAGILTGFLFFFVLSNLLWSVHITGVPKEIEEKIETELDSLGIYPGAWLFSLATPKDIQRQLLNEVPELLWTGVHLQGTTLHLEAVEKTIVEEIPPGEPRNLVATKKGIITNMYVSRGRAMVSVNDYVVPGEILVSGNLNTEEGEDNTDAEEPSDKPVAAEADVVANTWYEVQVTVPLQYQAEEITGDQKKKHYLRFGDVQLPFWGFKNPDFIHSQEEQREQPIHFLKWELPISYVSREISETEIIEEERSNEEAIEAGIEQAKVQLLHELGPEAVILSEKILHEHIEHGKVELVLYLSVEENIVKEELITQGD</sequence>
<dbReference type="Pfam" id="PF06898">
    <property type="entry name" value="YqfD"/>
    <property type="match status" value="1"/>
</dbReference>
<reference evidence="3" key="1">
    <citation type="submission" date="2022-07" db="EMBL/GenBank/DDBJ databases">
        <title>FELIX.</title>
        <authorList>
            <person name="Wan K.H."/>
            <person name="Park S."/>
            <person name="Lawrence Q."/>
            <person name="Eichenberger J.P."/>
            <person name="Booth B.W."/>
            <person name="Piaggio A.J."/>
            <person name="Chandler J.C."/>
            <person name="Franklin A.B."/>
            <person name="Celniker S.E."/>
        </authorList>
    </citation>
    <scope>NUCLEOTIDE SEQUENCE</scope>
    <source>
        <strain evidence="3">QA-1986 374</strain>
    </source>
</reference>